<dbReference type="RefSeq" id="WP_202835701.1">
    <property type="nucleotide sequence ID" value="NZ_JAETWB010000068.1"/>
</dbReference>
<evidence type="ECO:0000313" key="1">
    <source>
        <dbReference type="EMBL" id="MBL6082428.1"/>
    </source>
</evidence>
<evidence type="ECO:0000313" key="2">
    <source>
        <dbReference type="Proteomes" id="UP000660885"/>
    </source>
</evidence>
<dbReference type="Pfam" id="PF09485">
    <property type="entry name" value="CRISPR_Cse2"/>
    <property type="match status" value="1"/>
</dbReference>
<dbReference type="Proteomes" id="UP000660885">
    <property type="component" value="Unassembled WGS sequence"/>
</dbReference>
<dbReference type="EMBL" id="JAETWB010000068">
    <property type="protein sequence ID" value="MBL6082428.1"/>
    <property type="molecule type" value="Genomic_DNA"/>
</dbReference>
<organism evidence="1 2">
    <name type="scientific">Belnapia arida</name>
    <dbReference type="NCBI Taxonomy" id="2804533"/>
    <lineage>
        <taxon>Bacteria</taxon>
        <taxon>Pseudomonadati</taxon>
        <taxon>Pseudomonadota</taxon>
        <taxon>Alphaproteobacteria</taxon>
        <taxon>Acetobacterales</taxon>
        <taxon>Roseomonadaceae</taxon>
        <taxon>Belnapia</taxon>
    </lineage>
</organism>
<sequence>MNIVVDPPKAPVKPPTRAARCRDWLCEMLPDANRKGGDRATLAALRRASRPLDAAICPATITLHRILGGSNYPDGMLRTGAVAAVLSHVRADAHRASVATQLGRVTDGRRPMSELRFRHLLTEVHDPKRAMTALRRAVHLLDGEVNIEDLASSMLIWLERDAPFPNAKQRSDERLLRWSYDYYGAESEGASADTDTSA</sequence>
<dbReference type="CDD" id="cd09731">
    <property type="entry name" value="Cse2_I-E"/>
    <property type="match status" value="1"/>
</dbReference>
<dbReference type="NCBIfam" id="TIGR02548">
    <property type="entry name" value="casB_cse2"/>
    <property type="match status" value="1"/>
</dbReference>
<name>A0ABS1UCL6_9PROT</name>
<dbReference type="InterPro" id="IPR038287">
    <property type="entry name" value="Cse2_sf"/>
</dbReference>
<proteinExistence type="predicted"/>
<protein>
    <submittedName>
        <fullName evidence="1">Type I-E CRISPR-associated protein Cse2/CasB</fullName>
    </submittedName>
</protein>
<accession>A0ABS1UCL6</accession>
<dbReference type="Gene3D" id="1.10.520.40">
    <property type="entry name" value="CRISPR-associated protein Cse2"/>
    <property type="match status" value="1"/>
</dbReference>
<keyword evidence="2" id="KW-1185">Reference proteome</keyword>
<gene>
    <name evidence="1" type="primary">casB</name>
    <name evidence="1" type="ORF">JMJ56_31155</name>
</gene>
<dbReference type="InterPro" id="IPR013382">
    <property type="entry name" value="CRISPR-assoc_prot_Cse2"/>
</dbReference>
<reference evidence="1 2" key="1">
    <citation type="submission" date="2021-01" db="EMBL/GenBank/DDBJ databases">
        <title>Belnapia mucosa sp. nov. and Belnapia arida sp. nov., isolated from the Tabernas Desert (Almeria, Spain).</title>
        <authorList>
            <person name="Molina-Menor E."/>
            <person name="Vidal-Verdu A."/>
            <person name="Calonge A."/>
            <person name="Satari L."/>
            <person name="Pereto J."/>
            <person name="Porcar M."/>
        </authorList>
    </citation>
    <scope>NUCLEOTIDE SEQUENCE [LARGE SCALE GENOMIC DNA]</scope>
    <source>
        <strain evidence="1 2">T18</strain>
    </source>
</reference>
<comment type="caution">
    <text evidence="1">The sequence shown here is derived from an EMBL/GenBank/DDBJ whole genome shotgun (WGS) entry which is preliminary data.</text>
</comment>